<name>A0A6J5PBT6_9CAUD</name>
<dbReference type="EMBL" id="LR797012">
    <property type="protein sequence ID" value="CAB4180913.1"/>
    <property type="molecule type" value="Genomic_DNA"/>
</dbReference>
<dbReference type="EMBL" id="LR796633">
    <property type="protein sequence ID" value="CAB4156176.1"/>
    <property type="molecule type" value="Genomic_DNA"/>
</dbReference>
<keyword evidence="1" id="KW-0812">Transmembrane</keyword>
<evidence type="ECO:0000313" key="6">
    <source>
        <dbReference type="EMBL" id="CAB4210875.1"/>
    </source>
</evidence>
<organism evidence="3">
    <name type="scientific">uncultured Caudovirales phage</name>
    <dbReference type="NCBI Taxonomy" id="2100421"/>
    <lineage>
        <taxon>Viruses</taxon>
        <taxon>Duplodnaviria</taxon>
        <taxon>Heunggongvirae</taxon>
        <taxon>Uroviricota</taxon>
        <taxon>Caudoviricetes</taxon>
        <taxon>Peduoviridae</taxon>
        <taxon>Maltschvirus</taxon>
        <taxon>Maltschvirus maltsch</taxon>
    </lineage>
</organism>
<evidence type="ECO:0000313" key="4">
    <source>
        <dbReference type="EMBL" id="CAB4180913.1"/>
    </source>
</evidence>
<dbReference type="EMBL" id="LR796833">
    <property type="protein sequence ID" value="CAB4168667.1"/>
    <property type="molecule type" value="Genomic_DNA"/>
</dbReference>
<feature type="transmembrane region" description="Helical" evidence="1">
    <location>
        <begin position="25"/>
        <end position="42"/>
    </location>
</feature>
<dbReference type="EMBL" id="LR797372">
    <property type="protein sequence ID" value="CAB4210875.1"/>
    <property type="molecule type" value="Genomic_DNA"/>
</dbReference>
<evidence type="ECO:0000313" key="5">
    <source>
        <dbReference type="EMBL" id="CAB4196192.1"/>
    </source>
</evidence>
<evidence type="ECO:0000313" key="2">
    <source>
        <dbReference type="EMBL" id="CAB4156176.1"/>
    </source>
</evidence>
<accession>A0A6J5PBT6</accession>
<dbReference type="EMBL" id="LR797249">
    <property type="protein sequence ID" value="CAB4196192.1"/>
    <property type="molecule type" value="Genomic_DNA"/>
</dbReference>
<reference evidence="3" key="1">
    <citation type="submission" date="2020-05" db="EMBL/GenBank/DDBJ databases">
        <authorList>
            <person name="Chiriac C."/>
            <person name="Salcher M."/>
            <person name="Ghai R."/>
            <person name="Kavagutti S V."/>
        </authorList>
    </citation>
    <scope>NUCLEOTIDE SEQUENCE</scope>
</reference>
<evidence type="ECO:0000256" key="1">
    <source>
        <dbReference type="SAM" id="Phobius"/>
    </source>
</evidence>
<keyword evidence="1" id="KW-0472">Membrane</keyword>
<protein>
    <submittedName>
        <fullName evidence="3">Uncharacterized protein</fullName>
    </submittedName>
</protein>
<keyword evidence="1" id="KW-1133">Transmembrane helix</keyword>
<proteinExistence type="predicted"/>
<evidence type="ECO:0000313" key="3">
    <source>
        <dbReference type="EMBL" id="CAB4168667.1"/>
    </source>
</evidence>
<gene>
    <name evidence="4" type="ORF">UFOVP1069_5</name>
    <name evidence="5" type="ORF">UFOVP1301_62</name>
    <name evidence="6" type="ORF">UFOVP1415_52</name>
    <name evidence="2" type="ORF">UFOVP663_47</name>
    <name evidence="3" type="ORF">UFOVP894_23</name>
</gene>
<sequence>MSSRYLSVLVLITLAGIVNQDATKGFVFGMFLTFLAGVVAAWPN</sequence>